<sequence length="216" mass="23099">MSQEATQIRNRRRHFAAPGGSHDRLVAFLGKALPTAIGVIAAVMVLVPLSPRGEISFLLDRNKVAVTGERLAVDDAAYRGKDNKNRAFVVTAGTAVQKTAAIPVVEMFDLDARMALNDGPAKIVAPKGRYDYNKEEIDVDGPVDFSASDGYRMTTNNVTIDIGARTAQGSGGVEGAVPSGTFKADTMKADLEERTVTLDGNARLRMTPGSKLRIPQ</sequence>
<comment type="caution">
    <text evidence="2">The sequence shown here is derived from an EMBL/GenBank/DDBJ whole genome shotgun (WGS) entry which is preliminary data.</text>
</comment>
<dbReference type="RefSeq" id="WP_197159987.1">
    <property type="nucleotide sequence ID" value="NZ_JADZGI010000001.1"/>
</dbReference>
<gene>
    <name evidence="2" type="primary">lptC</name>
    <name evidence="2" type="ORF">I5E68_01145</name>
</gene>
<dbReference type="Pfam" id="PF06835">
    <property type="entry name" value="LptC"/>
    <property type="match status" value="1"/>
</dbReference>
<dbReference type="Gene3D" id="2.60.450.10">
    <property type="entry name" value="Lipopolysaccharide (LPS) transport protein A like domain"/>
    <property type="match status" value="1"/>
</dbReference>
<keyword evidence="1" id="KW-1133">Transmembrane helix</keyword>
<dbReference type="InterPro" id="IPR010664">
    <property type="entry name" value="LipoPS_assembly_LptC-rel"/>
</dbReference>
<keyword evidence="1" id="KW-0472">Membrane</keyword>
<evidence type="ECO:0000256" key="1">
    <source>
        <dbReference type="SAM" id="Phobius"/>
    </source>
</evidence>
<feature type="transmembrane region" description="Helical" evidence="1">
    <location>
        <begin position="25"/>
        <end position="47"/>
    </location>
</feature>
<accession>A0A931H904</accession>
<evidence type="ECO:0000313" key="2">
    <source>
        <dbReference type="EMBL" id="MBH0111556.1"/>
    </source>
</evidence>
<keyword evidence="3" id="KW-1185">Reference proteome</keyword>
<organism evidence="2 3">
    <name type="scientific">Novosphingobium aureum</name>
    <dbReference type="NCBI Taxonomy" id="2792964"/>
    <lineage>
        <taxon>Bacteria</taxon>
        <taxon>Pseudomonadati</taxon>
        <taxon>Pseudomonadota</taxon>
        <taxon>Alphaproteobacteria</taxon>
        <taxon>Sphingomonadales</taxon>
        <taxon>Sphingomonadaceae</taxon>
        <taxon>Novosphingobium</taxon>
    </lineage>
</organism>
<reference evidence="2" key="1">
    <citation type="submission" date="2020-11" db="EMBL/GenBank/DDBJ databases">
        <title>Novosphingobium aureum sp. nov., a marine bacterium isolated from sediment of a salt flat.</title>
        <authorList>
            <person name="Yoo Y."/>
            <person name="Kim J.-J."/>
        </authorList>
    </citation>
    <scope>NUCLEOTIDE SEQUENCE</scope>
    <source>
        <strain evidence="2">YJ-S2-02</strain>
    </source>
</reference>
<evidence type="ECO:0000313" key="3">
    <source>
        <dbReference type="Proteomes" id="UP000617634"/>
    </source>
</evidence>
<dbReference type="AlphaFoldDB" id="A0A931H904"/>
<dbReference type="Proteomes" id="UP000617634">
    <property type="component" value="Unassembled WGS sequence"/>
</dbReference>
<dbReference type="EMBL" id="JADZGI010000001">
    <property type="protein sequence ID" value="MBH0111556.1"/>
    <property type="molecule type" value="Genomic_DNA"/>
</dbReference>
<keyword evidence="1" id="KW-0812">Transmembrane</keyword>
<name>A0A931H904_9SPHN</name>
<protein>
    <submittedName>
        <fullName evidence="2">LPS export ABC transporter periplasmic protein LptC</fullName>
    </submittedName>
</protein>
<proteinExistence type="predicted"/>